<keyword evidence="2" id="KW-1185">Reference proteome</keyword>
<reference evidence="2" key="1">
    <citation type="submission" date="2016-11" db="EMBL/GenBank/DDBJ databases">
        <authorList>
            <person name="Varghese N."/>
            <person name="Submissions S."/>
        </authorList>
    </citation>
    <scope>NUCLEOTIDE SEQUENCE [LARGE SCALE GENOMIC DNA]</scope>
    <source>
        <strain evidence="2">DSM 15518</strain>
    </source>
</reference>
<dbReference type="Gene3D" id="4.10.280.10">
    <property type="entry name" value="Helix-loop-helix DNA-binding domain"/>
    <property type="match status" value="1"/>
</dbReference>
<dbReference type="EMBL" id="FRAE01000015">
    <property type="protein sequence ID" value="SHJ83009.1"/>
    <property type="molecule type" value="Genomic_DNA"/>
</dbReference>
<dbReference type="RefSeq" id="WP_084605498.1">
    <property type="nucleotide sequence ID" value="NZ_FRAE01000015.1"/>
</dbReference>
<dbReference type="AlphaFoldDB" id="A0A1M6MHL2"/>
<proteinExistence type="predicted"/>
<dbReference type="SUPFAM" id="SSF140500">
    <property type="entry name" value="BAS1536-like"/>
    <property type="match status" value="1"/>
</dbReference>
<dbReference type="GO" id="GO:0043937">
    <property type="term" value="P:regulation of sporulation"/>
    <property type="evidence" value="ECO:0007669"/>
    <property type="project" value="InterPro"/>
</dbReference>
<dbReference type="GO" id="GO:0046983">
    <property type="term" value="F:protein dimerization activity"/>
    <property type="evidence" value="ECO:0007669"/>
    <property type="project" value="InterPro"/>
</dbReference>
<gene>
    <name evidence="1" type="ORF">SAMN02744037_00950</name>
</gene>
<accession>A0A1M6MHL2</accession>
<dbReference type="STRING" id="1123349.SAMN02744037_00950"/>
<organism evidence="1 2">
    <name type="scientific">Tepidibacter formicigenes DSM 15518</name>
    <dbReference type="NCBI Taxonomy" id="1123349"/>
    <lineage>
        <taxon>Bacteria</taxon>
        <taxon>Bacillati</taxon>
        <taxon>Bacillota</taxon>
        <taxon>Clostridia</taxon>
        <taxon>Peptostreptococcales</taxon>
        <taxon>Peptostreptococcaceae</taxon>
        <taxon>Tepidibacter</taxon>
    </lineage>
</organism>
<evidence type="ECO:0000313" key="2">
    <source>
        <dbReference type="Proteomes" id="UP000242497"/>
    </source>
</evidence>
<dbReference type="InterPro" id="IPR036638">
    <property type="entry name" value="HLH_DNA-bd_sf"/>
</dbReference>
<evidence type="ECO:0000313" key="1">
    <source>
        <dbReference type="EMBL" id="SHJ83009.1"/>
    </source>
</evidence>
<dbReference type="Pfam" id="PF09388">
    <property type="entry name" value="SpoOE-like"/>
    <property type="match status" value="1"/>
</dbReference>
<dbReference type="OrthoDB" id="1757123at2"/>
<dbReference type="InterPro" id="IPR018540">
    <property type="entry name" value="Spo0E-like"/>
</dbReference>
<protein>
    <submittedName>
        <fullName evidence="1">Spo0E like sporulation regulatory protein</fullName>
    </submittedName>
</protein>
<name>A0A1M6MHL2_9FIRM</name>
<sequence>MQNIKDLQINIEILRERLNKLIEDNDFKLGNREIIDLSQKLDTLIDTYTKIRGNKFLS</sequence>
<dbReference type="Proteomes" id="UP000242497">
    <property type="component" value="Unassembled WGS sequence"/>
</dbReference>
<dbReference type="InterPro" id="IPR037208">
    <property type="entry name" value="Spo0E-like_sf"/>
</dbReference>